<dbReference type="GO" id="GO:0016787">
    <property type="term" value="F:hydrolase activity"/>
    <property type="evidence" value="ECO:0007669"/>
    <property type="project" value="UniProtKB-KW"/>
</dbReference>
<dbReference type="InterPro" id="IPR000073">
    <property type="entry name" value="AB_hydrolase_1"/>
</dbReference>
<proteinExistence type="predicted"/>
<protein>
    <submittedName>
        <fullName evidence="2">Alpha/beta hydrolase</fullName>
    </submittedName>
</protein>
<feature type="non-terminal residue" evidence="2">
    <location>
        <position position="1"/>
    </location>
</feature>
<sequence length="182" mass="19451">AYAEALRAFLKEHQAEEAILVGHSLGGAVAMEAATAQTRGLVLLNSAPPSGLQTPEAYYPILESFRHNREALAQALAGMAPTHRPPWFGELVEKAQGMHPGHFSGNARALAAWRLTRAYPGPVLVIYGALDPLVTRAMAEETAALFPKGRLLVLEGVGHSLNLEDPKRLSGILEAFLKEVGG</sequence>
<organism evidence="2 3">
    <name type="scientific">Thermus scotoductus</name>
    <dbReference type="NCBI Taxonomy" id="37636"/>
    <lineage>
        <taxon>Bacteria</taxon>
        <taxon>Thermotogati</taxon>
        <taxon>Deinococcota</taxon>
        <taxon>Deinococci</taxon>
        <taxon>Thermales</taxon>
        <taxon>Thermaceae</taxon>
        <taxon>Thermus</taxon>
    </lineage>
</organism>
<reference evidence="2 3" key="1">
    <citation type="journal article" date="2019" name="Extremophiles">
        <title>Biogeography of thermophiles and predominance of Thermus scotoductus in domestic water heaters.</title>
        <authorList>
            <person name="Wilpiszeski R.L."/>
            <person name="Zhang Z."/>
            <person name="House C.H."/>
        </authorList>
    </citation>
    <scope>NUCLEOTIDE SEQUENCE [LARGE SCALE GENOMIC DNA]</scope>
    <source>
        <strain evidence="2 3">34_S34</strain>
    </source>
</reference>
<feature type="domain" description="AB hydrolase-1" evidence="1">
    <location>
        <begin position="4"/>
        <end position="169"/>
    </location>
</feature>
<dbReference type="InterPro" id="IPR050228">
    <property type="entry name" value="Carboxylesterase_BioH"/>
</dbReference>
<gene>
    <name evidence="2" type="ORF">CSW47_05165</name>
</gene>
<dbReference type="RefSeq" id="WP_153185617.1">
    <property type="nucleotide sequence ID" value="NZ_PELP01000112.1"/>
</dbReference>
<comment type="caution">
    <text evidence="2">The sequence shown here is derived from an EMBL/GenBank/DDBJ whole genome shotgun (WGS) entry which is preliminary data.</text>
</comment>
<evidence type="ECO:0000313" key="3">
    <source>
        <dbReference type="Proteomes" id="UP000286734"/>
    </source>
</evidence>
<evidence type="ECO:0000313" key="2">
    <source>
        <dbReference type="EMBL" id="RTH05503.1"/>
    </source>
</evidence>
<dbReference type="SUPFAM" id="SSF53474">
    <property type="entry name" value="alpha/beta-Hydrolases"/>
    <property type="match status" value="1"/>
</dbReference>
<dbReference type="EMBL" id="PELP01000112">
    <property type="protein sequence ID" value="RTH05503.1"/>
    <property type="molecule type" value="Genomic_DNA"/>
</dbReference>
<dbReference type="AlphaFoldDB" id="A0A430RDP5"/>
<dbReference type="PANTHER" id="PTHR43194">
    <property type="entry name" value="HYDROLASE ALPHA/BETA FOLD FAMILY"/>
    <property type="match status" value="1"/>
</dbReference>
<accession>A0A430RDP5</accession>
<name>A0A430RDP5_THESC</name>
<dbReference type="Proteomes" id="UP000286734">
    <property type="component" value="Unassembled WGS sequence"/>
</dbReference>
<evidence type="ECO:0000259" key="1">
    <source>
        <dbReference type="Pfam" id="PF12697"/>
    </source>
</evidence>
<keyword evidence="2" id="KW-0378">Hydrolase</keyword>
<dbReference type="Pfam" id="PF12697">
    <property type="entry name" value="Abhydrolase_6"/>
    <property type="match status" value="1"/>
</dbReference>
<dbReference type="PANTHER" id="PTHR43194:SF2">
    <property type="entry name" value="PEROXISOMAL MEMBRANE PROTEIN LPX1"/>
    <property type="match status" value="1"/>
</dbReference>
<dbReference type="InterPro" id="IPR029058">
    <property type="entry name" value="AB_hydrolase_fold"/>
</dbReference>
<dbReference type="Gene3D" id="3.40.50.1820">
    <property type="entry name" value="alpha/beta hydrolase"/>
    <property type="match status" value="1"/>
</dbReference>